<dbReference type="GO" id="GO:0006508">
    <property type="term" value="P:proteolysis"/>
    <property type="evidence" value="ECO:0007669"/>
    <property type="project" value="InterPro"/>
</dbReference>
<dbReference type="Pfam" id="PF01364">
    <property type="entry name" value="Peptidase_C25"/>
    <property type="match status" value="1"/>
</dbReference>
<evidence type="ECO:0000256" key="1">
    <source>
        <dbReference type="ARBA" id="ARBA00022729"/>
    </source>
</evidence>
<evidence type="ECO:0000313" key="5">
    <source>
        <dbReference type="Proteomes" id="UP000007519"/>
    </source>
</evidence>
<gene>
    <name evidence="4" type="ordered locus">SGRA_3014</name>
</gene>
<dbReference type="GO" id="GO:0008234">
    <property type="term" value="F:cysteine-type peptidase activity"/>
    <property type="evidence" value="ECO:0007669"/>
    <property type="project" value="InterPro"/>
</dbReference>
<dbReference type="Gene3D" id="3.40.50.10390">
    <property type="entry name" value="Gingipain r, domain 1"/>
    <property type="match status" value="1"/>
</dbReference>
<dbReference type="RefSeq" id="WP_015693342.1">
    <property type="nucleotide sequence ID" value="NC_016940.1"/>
</dbReference>
<dbReference type="HOGENOM" id="CLU_004870_0_0_10"/>
<evidence type="ECO:0000313" key="4">
    <source>
        <dbReference type="EMBL" id="AFC25742.1"/>
    </source>
</evidence>
<dbReference type="InterPro" id="IPR001769">
    <property type="entry name" value="Gingipain"/>
</dbReference>
<dbReference type="EMBL" id="CP002831">
    <property type="protein sequence ID" value="AFC25742.1"/>
    <property type="molecule type" value="Genomic_DNA"/>
</dbReference>
<accession>H6KZG6</accession>
<keyword evidence="5" id="KW-1185">Reference proteome</keyword>
<dbReference type="Gene3D" id="3.40.50.1460">
    <property type="match status" value="1"/>
</dbReference>
<feature type="domain" description="Gingipain" evidence="3">
    <location>
        <begin position="549"/>
        <end position="919"/>
    </location>
</feature>
<dbReference type="CDD" id="cd02258">
    <property type="entry name" value="Peptidase_C25_N"/>
    <property type="match status" value="1"/>
</dbReference>
<name>H6KZG6_SAPGL</name>
<evidence type="ECO:0000259" key="3">
    <source>
        <dbReference type="Pfam" id="PF01364"/>
    </source>
</evidence>
<dbReference type="OrthoDB" id="9809780at2"/>
<dbReference type="STRING" id="984262.SGRA_3014"/>
<organism evidence="4 5">
    <name type="scientific">Saprospira grandis (strain Lewin)</name>
    <dbReference type="NCBI Taxonomy" id="984262"/>
    <lineage>
        <taxon>Bacteria</taxon>
        <taxon>Pseudomonadati</taxon>
        <taxon>Bacteroidota</taxon>
        <taxon>Saprospiria</taxon>
        <taxon>Saprospirales</taxon>
        <taxon>Saprospiraceae</taxon>
        <taxon>Saprospira</taxon>
    </lineage>
</organism>
<proteinExistence type="predicted"/>
<dbReference type="SUPFAM" id="SSF52129">
    <property type="entry name" value="Caspase-like"/>
    <property type="match status" value="1"/>
</dbReference>
<evidence type="ECO:0000256" key="2">
    <source>
        <dbReference type="SAM" id="SignalP"/>
    </source>
</evidence>
<dbReference type="NCBIfam" id="NF033707">
    <property type="entry name" value="T9SS_sortase"/>
    <property type="match status" value="1"/>
</dbReference>
<sequence length="1296" mass="144096">MPNSSLSILPLFLLLASSLFGQNLTPVQIQLDWSPSFKSADAQLPQQQYPHFEGAVYDENEMLPYWTYSLRLRQTSQIQAELQGAIYEPLAVPANWRPQLPAAIQTEQLFERGQPLAQVKVLPIRYNSNSGQYEKLVQAELKISLSPSPSPLARKSILHPVQQSALASGQIYKLAVSESGLYKISRQDLSAMGWDPNSINPQQIQIFGNGGQMVPEIIGHAQMIDDLQELAIWVEGEQDGRFDENDFVLFYAKGPRNWQYQSNTDRYQHQQNIYSDQACYFIKINSANGRRISSRNNGSNPDYNSSSYDALAHYETDEIALMEDVIALPPSGRLWLGDPFQISRSQDFSFDIPNRLPNEEVVVQSSFLGRLISGTGSGSLIISEGNQSRQTGTLGTVSSYVYALYAQTLNQSFSFVPASNGSISLNYQFNHPSSGAEAWLDYISLQARANLRYENTPLFFRDSRSLSANQAQYQIENAGANLQLWDLTEWGNIKAQSFSQTGSNISFVAPADTLREFVLFQADNIGAPSLLGPLDNQNLHNITQAPQLLIIYHPDFASEAQRLAQHRQDHSGITSLTVDINQIYNEFSSGQQDATALRNFCRMLYERSSGNDSLRYLLLFGDGSFDPKGLSKKRTEHLNFVPSYQTPNTLEPLRTYTSDDFFALLDLGEGDPNANQALDIGVGRLPAASLSEARTMVDKIIDYDTNPSTQQDWRNRLTFWADDQDNNIHINDADNIAQTVAANHPNYNINKIYLDAYQQQSTSGGSRYPDVNAAILQDLFKGTLVVNYLGHGGWDGLAQERIFTLSEIQQMNNHNKLPLFVTATCSFAPFDDPKNLCAGEQLILKPDAGAIALLTTTRVVLADANQHLTANTFDQLFLPVGNRMPTLGEVLQRAKNNSGILSASNSRKYVLLGDPSMTLAYPQMQVATTSINGQAPSGADSISALQLVQIEGEVQDQNGQLLSNFNGTLYPTVFDKADTAKTRANDSDSQIGNFILQKKVIFKGRASVTNGRFSFSFMVPRDINYSLGYGKISYYAEDGQSIDASGHYNGIVVGGTNPNAAEDNEPPTVKVYMNDLNFAKGGITDRNPLLLVQLEDDNGINTVGNGIGHDLTGVLTYTIDEQTYSYNLNEFYQAEEDDFRKGSIEYPLSNLPEGLHQVQVKAWDVYNNMGQGETEFVVADNAQMALNNILNYPNPFTDHTEFMFEHNLPGQELEVMVQIYTVSGKLVKTIQQPISAAENTGYRIDGIHWDGRDDFGDQLARGVYIYKLSLRAESLSAEDETEIKQEASFQKLVLLK</sequence>
<keyword evidence="1 2" id="KW-0732">Signal</keyword>
<dbReference type="InterPro" id="IPR029031">
    <property type="entry name" value="Gingipain_N_sf"/>
</dbReference>
<dbReference type="KEGG" id="sgn:SGRA_3014"/>
<dbReference type="InterPro" id="IPR029030">
    <property type="entry name" value="Caspase-like_dom_sf"/>
</dbReference>
<protein>
    <recommendedName>
        <fullName evidence="3">Gingipain domain-containing protein</fullName>
    </recommendedName>
</protein>
<feature type="signal peptide" evidence="2">
    <location>
        <begin position="1"/>
        <end position="21"/>
    </location>
</feature>
<reference evidence="4 5" key="1">
    <citation type="journal article" date="2012" name="Stand. Genomic Sci.">
        <title>Complete genome sequencing and analysis of Saprospira grandis str. Lewin, a predatory marine bacterium.</title>
        <authorList>
            <person name="Saw J.H."/>
            <person name="Yuryev A."/>
            <person name="Kanbe M."/>
            <person name="Hou S."/>
            <person name="Young A.G."/>
            <person name="Aizawa S."/>
            <person name="Alam M."/>
        </authorList>
    </citation>
    <scope>NUCLEOTIDE SEQUENCE [LARGE SCALE GENOMIC DNA]</scope>
    <source>
        <strain evidence="4 5">Lewin</strain>
    </source>
</reference>
<dbReference type="Gene3D" id="2.60.40.4070">
    <property type="match status" value="1"/>
</dbReference>
<feature type="chain" id="PRO_5003603761" description="Gingipain domain-containing protein" evidence="2">
    <location>
        <begin position="22"/>
        <end position="1296"/>
    </location>
</feature>
<dbReference type="Proteomes" id="UP000007519">
    <property type="component" value="Chromosome"/>
</dbReference>
<dbReference type="eggNOG" id="COG1572">
    <property type="taxonomic scope" value="Bacteria"/>
</dbReference>